<dbReference type="Gene3D" id="3.10.129.10">
    <property type="entry name" value="Hotdog Thioesterase"/>
    <property type="match status" value="1"/>
</dbReference>
<dbReference type="AlphaFoldDB" id="S4WI07"/>
<dbReference type="SUPFAM" id="SSF54637">
    <property type="entry name" value="Thioesterase/thiol ester dehydrase-isomerase"/>
    <property type="match status" value="1"/>
</dbReference>
<name>S4WI07_9ACTN</name>
<protein>
    <submittedName>
        <fullName evidence="1">Thioesterase</fullName>
    </submittedName>
</protein>
<dbReference type="CDD" id="cd00586">
    <property type="entry name" value="4HBT"/>
    <property type="match status" value="1"/>
</dbReference>
<reference evidence="1" key="1">
    <citation type="journal article" date="2013" name="J. Am. Chem. Soc.">
        <title>Structures and comparative characterization of biosynthetic gene clusters for cyanosporasides, enediyne-derived natural products from marine actinomycetes.</title>
        <authorList>
            <person name="Lane A.L."/>
            <person name="Nam S.J."/>
            <person name="Fukuda T."/>
            <person name="Yamanaka K."/>
            <person name="Kauffman C.A."/>
            <person name="Jensen P.R."/>
            <person name="Fenical W."/>
            <person name="Moore B.S."/>
        </authorList>
    </citation>
    <scope>NUCLEOTIDE SEQUENCE</scope>
    <source>
        <strain evidence="1">CNT-179</strain>
    </source>
</reference>
<evidence type="ECO:0000313" key="1">
    <source>
        <dbReference type="EMBL" id="AGO97148.1"/>
    </source>
</evidence>
<organism evidence="1">
    <name type="scientific">Streptomyces sp. CNT-179</name>
    <dbReference type="NCBI Taxonomy" id="1338663"/>
    <lineage>
        <taxon>Bacteria</taxon>
        <taxon>Bacillati</taxon>
        <taxon>Actinomycetota</taxon>
        <taxon>Actinomycetes</taxon>
        <taxon>Kitasatosporales</taxon>
        <taxon>Streptomycetaceae</taxon>
        <taxon>Streptomyces</taxon>
    </lineage>
</organism>
<dbReference type="EMBL" id="KC863954">
    <property type="protein sequence ID" value="AGO97148.1"/>
    <property type="molecule type" value="Genomic_DNA"/>
</dbReference>
<dbReference type="InterPro" id="IPR029069">
    <property type="entry name" value="HotDog_dom_sf"/>
</dbReference>
<proteinExistence type="predicted"/>
<accession>S4WI07</accession>
<dbReference type="Pfam" id="PF13279">
    <property type="entry name" value="4HBT_2"/>
    <property type="match status" value="1"/>
</dbReference>
<sequence length="158" mass="17822">MSDYYEIRHTVGFEETNLVGNVYYVNYLRWQGRCREMFLKERAPGVLADVREDLKLFTLRVDCEFFAEITAFDELSVRMRLGELTQTQVGFSFDYVRLDPEGETLVARGSQRIACMRGPNTATVPTRVPEELRAALAPYATDGAGPMVGQAVERGAVV</sequence>